<dbReference type="RefSeq" id="WP_009520034.1">
    <property type="nucleotide sequence ID" value="NZ_CCAE010000002.1"/>
</dbReference>
<organism evidence="1 2">
    <name type="scientific">Hydrogenophaga intermedia</name>
    <dbReference type="NCBI Taxonomy" id="65786"/>
    <lineage>
        <taxon>Bacteria</taxon>
        <taxon>Pseudomonadati</taxon>
        <taxon>Pseudomonadota</taxon>
        <taxon>Betaproteobacteria</taxon>
        <taxon>Burkholderiales</taxon>
        <taxon>Comamonadaceae</taxon>
        <taxon>Hydrogenophaga</taxon>
    </lineage>
</organism>
<evidence type="ECO:0000313" key="1">
    <source>
        <dbReference type="EMBL" id="CDN85922.1"/>
    </source>
</evidence>
<dbReference type="Pfam" id="PF08843">
    <property type="entry name" value="AbiEii"/>
    <property type="match status" value="1"/>
</dbReference>
<protein>
    <recommendedName>
        <fullName evidence="3">Nucleotidyl transferase AbiEii/AbiGii toxin family protein</fullName>
    </recommendedName>
</protein>
<dbReference type="Proteomes" id="UP000028878">
    <property type="component" value="Unassembled WGS sequence"/>
</dbReference>
<accession>A0A1L1P7Z2</accession>
<keyword evidence="2" id="KW-1185">Reference proteome</keyword>
<dbReference type="InterPro" id="IPR014942">
    <property type="entry name" value="AbiEii"/>
</dbReference>
<sequence length="236" mass="26985">MLRADTQALWDVLKHQKALGGFVLIGGTALSMHLNHRLSEDLDFAFDGPRLPRARIEALKRLMDNKGWPFTPNDPLTALQEFEDTGLDLHDYQQNHIVGSRVKLTLVAPEHEVRVQLRAAAPDHPRVASLEEIFRLKCIACANRSKTRDWLDLYLLLRDGYFQPIDMRAPFEAAGVILKFDIAMQRLCSGKPEAGDEGYESLLDEPPTIAQMRDYFLDIRDRIEREVARRARDPRA</sequence>
<dbReference type="EMBL" id="CCAE010000002">
    <property type="protein sequence ID" value="CDN85922.1"/>
    <property type="molecule type" value="Genomic_DNA"/>
</dbReference>
<evidence type="ECO:0008006" key="3">
    <source>
        <dbReference type="Google" id="ProtNLM"/>
    </source>
</evidence>
<reference evidence="2" key="1">
    <citation type="submission" date="2014-11" db="EMBL/GenBank/DDBJ databases">
        <title>Draft genome sequence of Hydrogenophaga intermedia S1.</title>
        <authorList>
            <person name="Gan H.M."/>
            <person name="Chew T.H."/>
            <person name="Stolz A."/>
        </authorList>
    </citation>
    <scope>NUCLEOTIDE SEQUENCE [LARGE SCALE GENOMIC DNA]</scope>
    <source>
        <strain evidence="2">S1</strain>
    </source>
</reference>
<gene>
    <name evidence="1" type="ORF">BN948_00319</name>
</gene>
<dbReference type="Gene3D" id="3.10.450.620">
    <property type="entry name" value="JHP933, nucleotidyltransferase-like core domain"/>
    <property type="match status" value="1"/>
</dbReference>
<evidence type="ECO:0000313" key="2">
    <source>
        <dbReference type="Proteomes" id="UP000028878"/>
    </source>
</evidence>
<dbReference type="AlphaFoldDB" id="A0A1L1P7Z2"/>
<proteinExistence type="predicted"/>
<name>A0A1L1P7Z2_HYDIT</name>